<dbReference type="SUPFAM" id="SSF52540">
    <property type="entry name" value="P-loop containing nucleoside triphosphate hydrolases"/>
    <property type="match status" value="1"/>
</dbReference>
<evidence type="ECO:0000313" key="1">
    <source>
        <dbReference type="EMBL" id="WFN37764.1"/>
    </source>
</evidence>
<accession>A0AAF0JME2</accession>
<proteinExistence type="predicted"/>
<dbReference type="KEGG" id="manq:L1994_05090"/>
<dbReference type="RefSeq" id="WP_278100604.1">
    <property type="nucleotide sequence ID" value="NZ_CP091092.1"/>
</dbReference>
<keyword evidence="1" id="KW-0282">Flagellum</keyword>
<organism evidence="1 2">
    <name type="scientific">Methanomicrobium antiquum</name>
    <dbReference type="NCBI Taxonomy" id="487686"/>
    <lineage>
        <taxon>Archaea</taxon>
        <taxon>Methanobacteriati</taxon>
        <taxon>Methanobacteriota</taxon>
        <taxon>Stenosarchaea group</taxon>
        <taxon>Methanomicrobia</taxon>
        <taxon>Methanomicrobiales</taxon>
        <taxon>Methanomicrobiaceae</taxon>
        <taxon>Methanomicrobium</taxon>
    </lineage>
</organism>
<dbReference type="GeneID" id="79949750"/>
<evidence type="ECO:0000313" key="2">
    <source>
        <dbReference type="Proteomes" id="UP001218895"/>
    </source>
</evidence>
<keyword evidence="2" id="KW-1185">Reference proteome</keyword>
<gene>
    <name evidence="1" type="primary">fliE</name>
    <name evidence="1" type="ORF">L1994_05090</name>
</gene>
<dbReference type="PANTHER" id="PTHR41930">
    <property type="entry name" value="UPF0200 PROTEIN MJ1399"/>
    <property type="match status" value="1"/>
</dbReference>
<dbReference type="Gene3D" id="3.40.50.300">
    <property type="entry name" value="P-loop containing nucleotide triphosphate hydrolases"/>
    <property type="match status" value="1"/>
</dbReference>
<dbReference type="Pfam" id="PF13207">
    <property type="entry name" value="AAA_17"/>
    <property type="match status" value="1"/>
</dbReference>
<dbReference type="InterPro" id="IPR027417">
    <property type="entry name" value="P-loop_NTPase"/>
</dbReference>
<sequence length="182" mass="20231">MQIIGVVGLPASGKGEFSNIAKKLNIPVVVMGDVIRKAVVDAGLALNDKNMGEMSRCLRQGMGMDALAQLTIPLIEQNNSKIVLVDGIRGDAEVTTFTKHFKNFSLIAVESSFETRLKRISDRNRSDDQADENALHKRDEREAGWGLLTAVEMADYIIENEGTIEEFEEKAKKLLEEIRIKK</sequence>
<dbReference type="EMBL" id="CP091092">
    <property type="protein sequence ID" value="WFN37764.1"/>
    <property type="molecule type" value="Genomic_DNA"/>
</dbReference>
<dbReference type="PANTHER" id="PTHR41930:SF1">
    <property type="entry name" value="DEPHOSPHO-COA KINASE"/>
    <property type="match status" value="1"/>
</dbReference>
<protein>
    <submittedName>
        <fullName evidence="1">Flagellar hook-basal body complex protein FliE</fullName>
    </submittedName>
</protein>
<keyword evidence="1" id="KW-0966">Cell projection</keyword>
<reference evidence="1" key="1">
    <citation type="submission" date="2022-01" db="EMBL/GenBank/DDBJ databases">
        <title>Complete genome of Methanomicrobium antiquum DSM 21220.</title>
        <authorList>
            <person name="Chen S.-C."/>
            <person name="You Y.-T."/>
            <person name="Zhou Y.-Z."/>
            <person name="Lai M.-C."/>
        </authorList>
    </citation>
    <scope>NUCLEOTIDE SEQUENCE</scope>
    <source>
        <strain evidence="1">DSM 21220</strain>
    </source>
</reference>
<dbReference type="AlphaFoldDB" id="A0AAF0JME2"/>
<keyword evidence="1" id="KW-0969">Cilium</keyword>
<name>A0AAF0JME2_9EURY</name>
<dbReference type="Proteomes" id="UP001218895">
    <property type="component" value="Chromosome"/>
</dbReference>